<name>A0ABR6W609_9BACT</name>
<accession>A0ABR6W609</accession>
<dbReference type="SUPFAM" id="SSF56003">
    <property type="entry name" value="Molybdenum cofactor-binding domain"/>
    <property type="match status" value="1"/>
</dbReference>
<dbReference type="Gene3D" id="3.90.1170.50">
    <property type="entry name" value="Aldehyde oxidase/xanthine dehydrogenase, a/b hammerhead"/>
    <property type="match status" value="1"/>
</dbReference>
<dbReference type="InterPro" id="IPR037165">
    <property type="entry name" value="AldOxase/xan_DH_Mopterin-bd_sf"/>
</dbReference>
<feature type="domain" description="Aldehyde oxidase/xanthine dehydrogenase a/b hammerhead" evidence="1">
    <location>
        <begin position="19"/>
        <end position="133"/>
    </location>
</feature>
<proteinExistence type="predicted"/>
<sequence>MNNVIGKPITRVDGPEKVTGKAKYAAEFNVPDLTYGYVVSSGIAKGKITHIDTTEALALAGVLQVFTHENRPHTAWFDISYKDQDAPAGSPFRPLHNADVTYSGQPIALVVAETFELARYAASLVKVVYDAKPSHTDLEAHLSEARDPQWAPTNFLKPLPPKPRGDSKQAFLDAPVQMAAHYVHGVQHHNPLEMFATMVQYESYGNEDKARLTIYDKTQGAPNSQLYVTQIFGMSSSDVRVVSPYVGGGFGSGLRPQYQLFLAVMAARELKRSVRLTLTRQQMWTFGHRPATVQTVALGASSEGKLTALNHKAIAATSQFEDYTETVVNWSNVLYPCDDVTLEYKLKSLDIYSPLDMRAPGGVTGDHAIESAIDELCYKLGMDPVEFRLKNYSEIDQTDKDKPFSSKELRECFRQGAERFGWDKRNPTPRSMRGEGHNLIGYGMATGIWDASQMPARAEAVLTVNGKLRVSSATADIGTGTYTIMAQIAAETMGMPIEDVIFRLGDTDMPLAPIQGGSWTASTVGSAVKTVCDDLKKTLFKTARKMAGSPLAKAKLEDVLFDDGSIKLKNDPSVAVSFIDIVGQNGGRAISETSTSLPDMLNQKKYSRHTHSAAFVEVQVDEELNTIKVTRAVSAIAGGRILNPRTARSQIIGGMVWGIGSALQEDSAMDHRYGRFMNHNLAEYHVPVFADIHDLDVLFVEEHDEIVNPLGVKGLGEIGLVAMPAAIANAVFHATGKRVYDLPIQLDRLL</sequence>
<dbReference type="InterPro" id="IPR046867">
    <property type="entry name" value="AldOxase/xan_DH_MoCoBD2"/>
</dbReference>
<dbReference type="Proteomes" id="UP000700732">
    <property type="component" value="Unassembled WGS sequence"/>
</dbReference>
<dbReference type="PANTHER" id="PTHR11908">
    <property type="entry name" value="XANTHINE DEHYDROGENASE"/>
    <property type="match status" value="1"/>
</dbReference>
<reference evidence="2 3" key="1">
    <citation type="submission" date="2019-06" db="EMBL/GenBank/DDBJ databases">
        <title>Spirosoma utsteinense sp. nov. isolated from Antarctic ice-free soils.</title>
        <authorList>
            <person name="Tahon G."/>
        </authorList>
    </citation>
    <scope>NUCLEOTIDE SEQUENCE [LARGE SCALE GENOMIC DNA]</scope>
    <source>
        <strain evidence="2 3">LMG 31447</strain>
    </source>
</reference>
<dbReference type="PANTHER" id="PTHR11908:SF153">
    <property type="entry name" value="DEHYDROGENASE"/>
    <property type="match status" value="1"/>
</dbReference>
<organism evidence="2 3">
    <name type="scientific">Spirosoma utsteinense</name>
    <dbReference type="NCBI Taxonomy" id="2585773"/>
    <lineage>
        <taxon>Bacteria</taxon>
        <taxon>Pseudomonadati</taxon>
        <taxon>Bacteroidota</taxon>
        <taxon>Cytophagia</taxon>
        <taxon>Cytophagales</taxon>
        <taxon>Cytophagaceae</taxon>
        <taxon>Spirosoma</taxon>
    </lineage>
</organism>
<dbReference type="EMBL" id="VFIA01000013">
    <property type="protein sequence ID" value="MBC3792022.1"/>
    <property type="molecule type" value="Genomic_DNA"/>
</dbReference>
<gene>
    <name evidence="2" type="ORF">FH603_2531</name>
</gene>
<dbReference type="InterPro" id="IPR000674">
    <property type="entry name" value="Ald_Oxase/Xan_DH_a/b"/>
</dbReference>
<dbReference type="InterPro" id="IPR036856">
    <property type="entry name" value="Ald_Oxase/Xan_DH_a/b_sf"/>
</dbReference>
<evidence type="ECO:0000259" key="1">
    <source>
        <dbReference type="SMART" id="SM01008"/>
    </source>
</evidence>
<dbReference type="InterPro" id="IPR008274">
    <property type="entry name" value="AldOxase/xan_DH_MoCoBD1"/>
</dbReference>
<dbReference type="SMART" id="SM01008">
    <property type="entry name" value="Ald_Xan_dh_C"/>
    <property type="match status" value="1"/>
</dbReference>
<dbReference type="SUPFAM" id="SSF54665">
    <property type="entry name" value="CO dehydrogenase molybdoprotein N-domain-like"/>
    <property type="match status" value="1"/>
</dbReference>
<keyword evidence="3" id="KW-1185">Reference proteome</keyword>
<protein>
    <submittedName>
        <fullName evidence="2">Xanthine dehydrogenase YagR molybdenum-binding subunit</fullName>
    </submittedName>
</protein>
<comment type="caution">
    <text evidence="2">The sequence shown here is derived from an EMBL/GenBank/DDBJ whole genome shotgun (WGS) entry which is preliminary data.</text>
</comment>
<dbReference type="RefSeq" id="WP_186737819.1">
    <property type="nucleotide sequence ID" value="NZ_VFIA01000013.1"/>
</dbReference>
<dbReference type="Pfam" id="PF02738">
    <property type="entry name" value="MoCoBD_1"/>
    <property type="match status" value="1"/>
</dbReference>
<dbReference type="Pfam" id="PF20256">
    <property type="entry name" value="MoCoBD_2"/>
    <property type="match status" value="1"/>
</dbReference>
<dbReference type="Pfam" id="PF01315">
    <property type="entry name" value="Ald_Xan_dh_C"/>
    <property type="match status" value="1"/>
</dbReference>
<evidence type="ECO:0000313" key="2">
    <source>
        <dbReference type="EMBL" id="MBC3792022.1"/>
    </source>
</evidence>
<dbReference type="Gene3D" id="3.30.365.10">
    <property type="entry name" value="Aldehyde oxidase/xanthine dehydrogenase, molybdopterin binding domain"/>
    <property type="match status" value="4"/>
</dbReference>
<dbReference type="InterPro" id="IPR016208">
    <property type="entry name" value="Ald_Oxase/xanthine_DH-like"/>
</dbReference>
<evidence type="ECO:0000313" key="3">
    <source>
        <dbReference type="Proteomes" id="UP000700732"/>
    </source>
</evidence>